<protein>
    <recommendedName>
        <fullName evidence="3">Secreted protein</fullName>
    </recommendedName>
</protein>
<evidence type="ECO:0000313" key="2">
    <source>
        <dbReference type="Proteomes" id="UP000192277"/>
    </source>
</evidence>
<evidence type="ECO:0000313" key="1">
    <source>
        <dbReference type="EMBL" id="OQP54148.1"/>
    </source>
</evidence>
<keyword evidence="2" id="KW-1185">Reference proteome</keyword>
<sequence length="143" mass="15555">MKVLQLSCVAIAYLLVGGFTPKPLATQTYYYVSGTDFQRIEPAHTIEIELCQRSMNCTAFTDINNWTTTAQAFNQTTDYSKFIGSITFDEESVADGGSDGQLTLQEALNAICALYQATTPHAMQACYDVGTARVCITAADACH</sequence>
<dbReference type="RefSeq" id="WP_014216555.1">
    <property type="nucleotide sequence ID" value="NZ_LWBO01000002.1"/>
</dbReference>
<name>A0ABX3P416_9BACT</name>
<accession>A0ABX3P416</accession>
<dbReference type="EMBL" id="LWBO01000002">
    <property type="protein sequence ID" value="OQP54148.1"/>
    <property type="molecule type" value="Genomic_DNA"/>
</dbReference>
<proteinExistence type="predicted"/>
<comment type="caution">
    <text evidence="1">The sequence shown here is derived from an EMBL/GenBank/DDBJ whole genome shotgun (WGS) entry which is preliminary data.</text>
</comment>
<organism evidence="1 2">
    <name type="scientific">Niastella koreensis</name>
    <dbReference type="NCBI Taxonomy" id="354356"/>
    <lineage>
        <taxon>Bacteria</taxon>
        <taxon>Pseudomonadati</taxon>
        <taxon>Bacteroidota</taxon>
        <taxon>Chitinophagia</taxon>
        <taxon>Chitinophagales</taxon>
        <taxon>Chitinophagaceae</taxon>
        <taxon>Niastella</taxon>
    </lineage>
</organism>
<dbReference type="Proteomes" id="UP000192277">
    <property type="component" value="Unassembled WGS sequence"/>
</dbReference>
<gene>
    <name evidence="1" type="ORF">A4D02_20950</name>
</gene>
<evidence type="ECO:0008006" key="3">
    <source>
        <dbReference type="Google" id="ProtNLM"/>
    </source>
</evidence>
<reference evidence="1 2" key="1">
    <citation type="submission" date="2016-04" db="EMBL/GenBank/DDBJ databases">
        <authorList>
            <person name="Chen L."/>
            <person name="Zhuang W."/>
            <person name="Wang G."/>
        </authorList>
    </citation>
    <scope>NUCLEOTIDE SEQUENCE [LARGE SCALE GENOMIC DNA]</scope>
    <source>
        <strain evidence="2">GR20</strain>
    </source>
</reference>